<evidence type="ECO:0000313" key="3">
    <source>
        <dbReference type="Proteomes" id="UP000281553"/>
    </source>
</evidence>
<sequence length="113" mass="12331">MKPKRTIQHRDASLQNMRLLWNSVAKFAATSTHPYEPHVSEGRAVEGPISGRQQGRPEPADAYSQKKSARHCWDGTVTQAYREAVGIGTHAPCYDMGIKPLAAAKQVASSSIS</sequence>
<feature type="compositionally biased region" description="Basic and acidic residues" evidence="1">
    <location>
        <begin position="35"/>
        <end position="44"/>
    </location>
</feature>
<feature type="region of interest" description="Disordered" evidence="1">
    <location>
        <begin position="32"/>
        <end position="68"/>
    </location>
</feature>
<dbReference type="AlphaFoldDB" id="A0A3P7MFW4"/>
<protein>
    <submittedName>
        <fullName evidence="2">Uncharacterized protein</fullName>
    </submittedName>
</protein>
<evidence type="ECO:0000313" key="2">
    <source>
        <dbReference type="EMBL" id="VDN16811.1"/>
    </source>
</evidence>
<proteinExistence type="predicted"/>
<reference evidence="2 3" key="1">
    <citation type="submission" date="2018-11" db="EMBL/GenBank/DDBJ databases">
        <authorList>
            <consortium name="Pathogen Informatics"/>
        </authorList>
    </citation>
    <scope>NUCLEOTIDE SEQUENCE [LARGE SCALE GENOMIC DNA]</scope>
</reference>
<accession>A0A3P7MFW4</accession>
<name>A0A3P7MFW4_DIBLA</name>
<dbReference type="Proteomes" id="UP000281553">
    <property type="component" value="Unassembled WGS sequence"/>
</dbReference>
<organism evidence="2 3">
    <name type="scientific">Dibothriocephalus latus</name>
    <name type="common">Fish tapeworm</name>
    <name type="synonym">Diphyllobothrium latum</name>
    <dbReference type="NCBI Taxonomy" id="60516"/>
    <lineage>
        <taxon>Eukaryota</taxon>
        <taxon>Metazoa</taxon>
        <taxon>Spiralia</taxon>
        <taxon>Lophotrochozoa</taxon>
        <taxon>Platyhelminthes</taxon>
        <taxon>Cestoda</taxon>
        <taxon>Eucestoda</taxon>
        <taxon>Diphyllobothriidea</taxon>
        <taxon>Diphyllobothriidae</taxon>
        <taxon>Dibothriocephalus</taxon>
    </lineage>
</organism>
<dbReference type="EMBL" id="UYRU01067164">
    <property type="protein sequence ID" value="VDN16811.1"/>
    <property type="molecule type" value="Genomic_DNA"/>
</dbReference>
<evidence type="ECO:0000256" key="1">
    <source>
        <dbReference type="SAM" id="MobiDB-lite"/>
    </source>
</evidence>
<keyword evidence="3" id="KW-1185">Reference proteome</keyword>
<gene>
    <name evidence="2" type="ORF">DILT_LOCUS12642</name>
</gene>